<dbReference type="EMBL" id="ML119052">
    <property type="protein sequence ID" value="ROT41555.1"/>
    <property type="molecule type" value="Genomic_DNA"/>
</dbReference>
<gene>
    <name evidence="2" type="ORF">SODALDRAFT_357609</name>
</gene>
<dbReference type="RefSeq" id="XP_028469361.1">
    <property type="nucleotide sequence ID" value="XM_028614019.1"/>
</dbReference>
<protein>
    <recommendedName>
        <fullName evidence="4">Secreted protein</fullName>
    </recommendedName>
</protein>
<evidence type="ECO:0008006" key="4">
    <source>
        <dbReference type="Google" id="ProtNLM"/>
    </source>
</evidence>
<organism evidence="2 3">
    <name type="scientific">Sodiomyces alkalinus (strain CBS 110278 / VKM F-3762 / F11)</name>
    <name type="common">Alkaliphilic filamentous fungus</name>
    <dbReference type="NCBI Taxonomy" id="1314773"/>
    <lineage>
        <taxon>Eukaryota</taxon>
        <taxon>Fungi</taxon>
        <taxon>Dikarya</taxon>
        <taxon>Ascomycota</taxon>
        <taxon>Pezizomycotina</taxon>
        <taxon>Sordariomycetes</taxon>
        <taxon>Hypocreomycetidae</taxon>
        <taxon>Glomerellales</taxon>
        <taxon>Plectosphaerellaceae</taxon>
        <taxon>Sodiomyces</taxon>
    </lineage>
</organism>
<dbReference type="GeneID" id="39582497"/>
<feature type="chain" id="PRO_5017922841" description="Secreted protein" evidence="1">
    <location>
        <begin position="20"/>
        <end position="210"/>
    </location>
</feature>
<reference evidence="2 3" key="1">
    <citation type="journal article" date="2018" name="Mol. Ecol.">
        <title>The obligate alkalophilic soda-lake fungus Sodiomyces alkalinus has shifted to a protein diet.</title>
        <authorList>
            <person name="Grum-Grzhimaylo A.A."/>
            <person name="Falkoski D.L."/>
            <person name="van den Heuvel J."/>
            <person name="Valero-Jimenez C.A."/>
            <person name="Min B."/>
            <person name="Choi I.G."/>
            <person name="Lipzen A."/>
            <person name="Daum C.G."/>
            <person name="Aanen D.K."/>
            <person name="Tsang A."/>
            <person name="Henrissat B."/>
            <person name="Bilanenko E.N."/>
            <person name="de Vries R.P."/>
            <person name="van Kan J.A.L."/>
            <person name="Grigoriev I.V."/>
            <person name="Debets A.J.M."/>
        </authorList>
    </citation>
    <scope>NUCLEOTIDE SEQUENCE [LARGE SCALE GENOMIC DNA]</scope>
    <source>
        <strain evidence="2 3">F11</strain>
    </source>
</reference>
<dbReference type="Proteomes" id="UP000272025">
    <property type="component" value="Unassembled WGS sequence"/>
</dbReference>
<keyword evidence="1" id="KW-0732">Signal</keyword>
<accession>A0A3N2Q4L9</accession>
<evidence type="ECO:0000313" key="3">
    <source>
        <dbReference type="Proteomes" id="UP000272025"/>
    </source>
</evidence>
<sequence>MTTDLLAILTLQLLCPSKGHIIVIPFAQVPSMCSGGNSRLIIARPGVHRAACEEICCPPIGLCEPTNASADATTTNKYLHDQTSRLHSSHLCLESAAFFHRPVHRPTVSGHKVALWPAGNSSMQCGHRGAAVTSPYLASYVQFQDHISFTSPAVSHNRTTHFGFKGLNVEGWVDSISFRCKTRFPSRGQQASEDCSDRLKKRISSFVADA</sequence>
<proteinExistence type="predicted"/>
<keyword evidence="3" id="KW-1185">Reference proteome</keyword>
<dbReference type="AlphaFoldDB" id="A0A3N2Q4L9"/>
<name>A0A3N2Q4L9_SODAK</name>
<feature type="signal peptide" evidence="1">
    <location>
        <begin position="1"/>
        <end position="19"/>
    </location>
</feature>
<evidence type="ECO:0000313" key="2">
    <source>
        <dbReference type="EMBL" id="ROT41555.1"/>
    </source>
</evidence>
<evidence type="ECO:0000256" key="1">
    <source>
        <dbReference type="SAM" id="SignalP"/>
    </source>
</evidence>